<comment type="caution">
    <text evidence="1">The sequence shown here is derived from an EMBL/GenBank/DDBJ whole genome shotgun (WGS) entry which is preliminary data.</text>
</comment>
<reference evidence="1 2" key="1">
    <citation type="submission" date="2020-08" db="EMBL/GenBank/DDBJ databases">
        <title>Genomic Encyclopedia of Type Strains, Phase III (KMG-III): the genomes of soil and plant-associated and newly described type strains.</title>
        <authorList>
            <person name="Whitman W."/>
        </authorList>
    </citation>
    <scope>NUCLEOTIDE SEQUENCE [LARGE SCALE GENOMIC DNA]</scope>
    <source>
        <strain evidence="1 2">CECT 3146</strain>
    </source>
</reference>
<evidence type="ECO:0000313" key="2">
    <source>
        <dbReference type="Proteomes" id="UP000549009"/>
    </source>
</evidence>
<protein>
    <submittedName>
        <fullName evidence="1">Uncharacterized protein</fullName>
    </submittedName>
</protein>
<sequence length="43" mass="4466">MGHALLAQPLPQVGDDTVNPDADILVALPEDIGYLLPGTPAAW</sequence>
<dbReference type="EMBL" id="JACHJD010000006">
    <property type="protein sequence ID" value="MBB5104935.1"/>
    <property type="molecule type" value="Genomic_DNA"/>
</dbReference>
<organism evidence="1 2">
    <name type="scientific">Streptomyces spectabilis</name>
    <dbReference type="NCBI Taxonomy" id="68270"/>
    <lineage>
        <taxon>Bacteria</taxon>
        <taxon>Bacillati</taxon>
        <taxon>Actinomycetota</taxon>
        <taxon>Actinomycetes</taxon>
        <taxon>Kitasatosporales</taxon>
        <taxon>Streptomycetaceae</taxon>
        <taxon>Streptomyces</taxon>
    </lineage>
</organism>
<gene>
    <name evidence="1" type="ORF">FHS40_004028</name>
</gene>
<proteinExistence type="predicted"/>
<dbReference type="AlphaFoldDB" id="A0A7W8EVR6"/>
<dbReference type="Proteomes" id="UP000549009">
    <property type="component" value="Unassembled WGS sequence"/>
</dbReference>
<evidence type="ECO:0000313" key="1">
    <source>
        <dbReference type="EMBL" id="MBB5104935.1"/>
    </source>
</evidence>
<name>A0A7W8EVR6_STRST</name>
<accession>A0A7W8EVR6</accession>
<dbReference type="RefSeq" id="WP_260422940.1">
    <property type="nucleotide sequence ID" value="NZ_BMSQ01000002.1"/>
</dbReference>
<keyword evidence="2" id="KW-1185">Reference proteome</keyword>